<protein>
    <submittedName>
        <fullName evidence="1">Uncharacterized protein</fullName>
    </submittedName>
</protein>
<dbReference type="OrthoDB" id="5154134at2759"/>
<name>G9NER1_HYPAI</name>
<evidence type="ECO:0000313" key="2">
    <source>
        <dbReference type="Proteomes" id="UP000005426"/>
    </source>
</evidence>
<dbReference type="HOGENOM" id="CLU_844831_0_0_1"/>
<accession>G9NER1</accession>
<keyword evidence="2" id="KW-1185">Reference proteome</keyword>
<dbReference type="eggNOG" id="ENOG502RMCD">
    <property type="taxonomic scope" value="Eukaryota"/>
</dbReference>
<gene>
    <name evidence="1" type="ORF">TRIATDRAFT_303443</name>
</gene>
<reference evidence="1 2" key="1">
    <citation type="journal article" date="2011" name="Genome Biol.">
        <title>Comparative genome sequence analysis underscores mycoparasitism as the ancestral life style of Trichoderma.</title>
        <authorList>
            <person name="Kubicek C.P."/>
            <person name="Herrera-Estrella A."/>
            <person name="Seidl-Seiboth V."/>
            <person name="Martinez D.A."/>
            <person name="Druzhinina I.S."/>
            <person name="Thon M."/>
            <person name="Zeilinger S."/>
            <person name="Casas-Flores S."/>
            <person name="Horwitz B.A."/>
            <person name="Mukherjee P.K."/>
            <person name="Mukherjee M."/>
            <person name="Kredics L."/>
            <person name="Alcaraz L.D."/>
            <person name="Aerts A."/>
            <person name="Antal Z."/>
            <person name="Atanasova L."/>
            <person name="Cervantes-Badillo M.G."/>
            <person name="Challacombe J."/>
            <person name="Chertkov O."/>
            <person name="McCluskey K."/>
            <person name="Coulpier F."/>
            <person name="Deshpande N."/>
            <person name="von Doehren H."/>
            <person name="Ebbole D.J."/>
            <person name="Esquivel-Naranjo E.U."/>
            <person name="Fekete E."/>
            <person name="Flipphi M."/>
            <person name="Glaser F."/>
            <person name="Gomez-Rodriguez E.Y."/>
            <person name="Gruber S."/>
            <person name="Han C."/>
            <person name="Henrissat B."/>
            <person name="Hermosa R."/>
            <person name="Hernandez-Onate M."/>
            <person name="Karaffa L."/>
            <person name="Kosti I."/>
            <person name="Le Crom S."/>
            <person name="Lindquist E."/>
            <person name="Lucas S."/>
            <person name="Luebeck M."/>
            <person name="Luebeck P.S."/>
            <person name="Margeot A."/>
            <person name="Metz B."/>
            <person name="Misra M."/>
            <person name="Nevalainen H."/>
            <person name="Omann M."/>
            <person name="Packer N."/>
            <person name="Perrone G."/>
            <person name="Uresti-Rivera E.E."/>
            <person name="Salamov A."/>
            <person name="Schmoll M."/>
            <person name="Seiboth B."/>
            <person name="Shapiro H."/>
            <person name="Sukno S."/>
            <person name="Tamayo-Ramos J.A."/>
            <person name="Tisch D."/>
            <person name="Wiest A."/>
            <person name="Wilkinson H.H."/>
            <person name="Zhang M."/>
            <person name="Coutinho P.M."/>
            <person name="Kenerley C.M."/>
            <person name="Monte E."/>
            <person name="Baker S.E."/>
            <person name="Grigoriev I.V."/>
        </authorList>
    </citation>
    <scope>NUCLEOTIDE SEQUENCE [LARGE SCALE GENOMIC DNA]</scope>
    <source>
        <strain evidence="2">ATCC 20476 / IMI 206040</strain>
    </source>
</reference>
<dbReference type="KEGG" id="tatv:25782530"/>
<sequence>MASTTSDAGETPEQAMSFDPVLRRGKIAPWRQTLQATDYRVMGPALCISADGVILSPEQRAALWRLHKHPSGIRVLHKWNTLRLPVEELAGYHGMHEHALVNFTDTVVCDIIREGLLFIAMRFDLNVKPLLPHDINNILPELPPDMSTLYTDILSKWNVSAPPRRLINPIELVLAYTRNPPLKSLIDTIASSLSVPTFLPITRNMIYQRDNERDMINPEATTLAHAIQILLFAPTQWNPDIIYKRDSSQYTHRYPTPAGHGGNIRTVAGKFSLEDLHRSILLLYLTIARRTSGIMDFGRPPLELGEFLGYFDVPRREPIPDDISTYIYP</sequence>
<dbReference type="STRING" id="452589.G9NER1"/>
<proteinExistence type="predicted"/>
<organism evidence="1 2">
    <name type="scientific">Hypocrea atroviridis (strain ATCC 20476 / IMI 206040)</name>
    <name type="common">Trichoderma atroviride</name>
    <dbReference type="NCBI Taxonomy" id="452589"/>
    <lineage>
        <taxon>Eukaryota</taxon>
        <taxon>Fungi</taxon>
        <taxon>Dikarya</taxon>
        <taxon>Ascomycota</taxon>
        <taxon>Pezizomycotina</taxon>
        <taxon>Sordariomycetes</taxon>
        <taxon>Hypocreomycetidae</taxon>
        <taxon>Hypocreales</taxon>
        <taxon>Hypocreaceae</taxon>
        <taxon>Trichoderma</taxon>
    </lineage>
</organism>
<dbReference type="EMBL" id="ABDG02000012">
    <property type="protein sequence ID" value="EHK50956.1"/>
    <property type="molecule type" value="Genomic_DNA"/>
</dbReference>
<dbReference type="AlphaFoldDB" id="G9NER1"/>
<dbReference type="OMA" id="NSHASIT"/>
<comment type="caution">
    <text evidence="1">The sequence shown here is derived from an EMBL/GenBank/DDBJ whole genome shotgun (WGS) entry which is preliminary data.</text>
</comment>
<dbReference type="Proteomes" id="UP000005426">
    <property type="component" value="Unassembled WGS sequence"/>
</dbReference>
<evidence type="ECO:0000313" key="1">
    <source>
        <dbReference type="EMBL" id="EHK50956.1"/>
    </source>
</evidence>
<dbReference type="GeneID" id="25782530"/>